<keyword evidence="2" id="KW-1185">Reference proteome</keyword>
<comment type="caution">
    <text evidence="1">The sequence shown here is derived from an EMBL/GenBank/DDBJ whole genome shotgun (WGS) entry which is preliminary data.</text>
</comment>
<proteinExistence type="predicted"/>
<gene>
    <name evidence="1" type="ORF">pdam_00024498</name>
</gene>
<feature type="non-terminal residue" evidence="1">
    <location>
        <position position="1"/>
    </location>
</feature>
<reference evidence="1 2" key="1">
    <citation type="journal article" date="2018" name="Sci. Rep.">
        <title>Comparative analysis of the Pocillopora damicornis genome highlights role of immune system in coral evolution.</title>
        <authorList>
            <person name="Cunning R."/>
            <person name="Bay R.A."/>
            <person name="Gillette P."/>
            <person name="Baker A.C."/>
            <person name="Traylor-Knowles N."/>
        </authorList>
    </citation>
    <scope>NUCLEOTIDE SEQUENCE [LARGE SCALE GENOMIC DNA]</scope>
    <source>
        <strain evidence="1">RSMAS</strain>
        <tissue evidence="1">Whole animal</tissue>
    </source>
</reference>
<dbReference type="AlphaFoldDB" id="A0A3M6V1I3"/>
<accession>A0A3M6V1I3</accession>
<sequence length="131" mass="15136">YCYYSGHTLLCNRSIFSVKTAKLAELALKIKMIKLAKTVTLKIMRKEPYWFNRVYPNKPKMVEIIPILKADNKTDESNRIFENFMYNRIKSFIKQNKLVSLSQYGSSLSISSSLEKSKSSSSAHVCKLRTL</sequence>
<evidence type="ECO:0000313" key="1">
    <source>
        <dbReference type="EMBL" id="RMX59408.1"/>
    </source>
</evidence>
<protein>
    <submittedName>
        <fullName evidence="1">Uncharacterized protein</fullName>
    </submittedName>
</protein>
<name>A0A3M6V1I3_POCDA</name>
<organism evidence="1 2">
    <name type="scientific">Pocillopora damicornis</name>
    <name type="common">Cauliflower coral</name>
    <name type="synonym">Millepora damicornis</name>
    <dbReference type="NCBI Taxonomy" id="46731"/>
    <lineage>
        <taxon>Eukaryota</taxon>
        <taxon>Metazoa</taxon>
        <taxon>Cnidaria</taxon>
        <taxon>Anthozoa</taxon>
        <taxon>Hexacorallia</taxon>
        <taxon>Scleractinia</taxon>
        <taxon>Astrocoeniina</taxon>
        <taxon>Pocilloporidae</taxon>
        <taxon>Pocillopora</taxon>
    </lineage>
</organism>
<dbReference type="Proteomes" id="UP000275408">
    <property type="component" value="Unassembled WGS sequence"/>
</dbReference>
<evidence type="ECO:0000313" key="2">
    <source>
        <dbReference type="Proteomes" id="UP000275408"/>
    </source>
</evidence>
<feature type="non-terminal residue" evidence="1">
    <location>
        <position position="131"/>
    </location>
</feature>
<dbReference type="EMBL" id="RCHS01000356">
    <property type="protein sequence ID" value="RMX59408.1"/>
    <property type="molecule type" value="Genomic_DNA"/>
</dbReference>